<reference evidence="4 5" key="1">
    <citation type="journal article" date="2013" name="Genome Biol.">
        <title>Genome of Acanthamoeba castellanii highlights extensive lateral gene transfer and early evolution of tyrosine kinase signaling.</title>
        <authorList>
            <person name="Clarke M."/>
            <person name="Lohan A.J."/>
            <person name="Liu B."/>
            <person name="Lagkouvardos I."/>
            <person name="Roy S."/>
            <person name="Zafar N."/>
            <person name="Bertelli C."/>
            <person name="Schilde C."/>
            <person name="Kianianmomeni A."/>
            <person name="Burglin T.R."/>
            <person name="Frech C."/>
            <person name="Turcotte B."/>
            <person name="Kopec K.O."/>
            <person name="Synnott J.M."/>
            <person name="Choo C."/>
            <person name="Paponov I."/>
            <person name="Finkler A."/>
            <person name="Soon Heng Tan C."/>
            <person name="Hutchins A.P."/>
            <person name="Weinmeier T."/>
            <person name="Rattei T."/>
            <person name="Chu J.S."/>
            <person name="Gimenez G."/>
            <person name="Irimia M."/>
            <person name="Rigden D.J."/>
            <person name="Fitzpatrick D.A."/>
            <person name="Lorenzo-Morales J."/>
            <person name="Bateman A."/>
            <person name="Chiu C.H."/>
            <person name="Tang P."/>
            <person name="Hegemann P."/>
            <person name="Fromm H."/>
            <person name="Raoult D."/>
            <person name="Greub G."/>
            <person name="Miranda-Saavedra D."/>
            <person name="Chen N."/>
            <person name="Nash P."/>
            <person name="Ginger M.L."/>
            <person name="Horn M."/>
            <person name="Schaap P."/>
            <person name="Caler L."/>
            <person name="Loftus B."/>
        </authorList>
    </citation>
    <scope>NUCLEOTIDE SEQUENCE [LARGE SCALE GENOMIC DNA]</scope>
    <source>
        <strain evidence="4 5">Neff</strain>
    </source>
</reference>
<proteinExistence type="inferred from homology"/>
<dbReference type="InterPro" id="IPR009053">
    <property type="entry name" value="Prefoldin"/>
</dbReference>
<dbReference type="VEuPathDB" id="AmoebaDB:ACA1_396130"/>
<dbReference type="GO" id="GO:0006457">
    <property type="term" value="P:protein folding"/>
    <property type="evidence" value="ECO:0007669"/>
    <property type="project" value="InterPro"/>
</dbReference>
<dbReference type="InterPro" id="IPR004127">
    <property type="entry name" value="Prefoldin_subunit_alpha"/>
</dbReference>
<dbReference type="OrthoDB" id="10267474at2759"/>
<dbReference type="PANTHER" id="PTHR12674">
    <property type="entry name" value="PREFOLDIN SUBUNIT 5"/>
    <property type="match status" value="1"/>
</dbReference>
<accession>L8HDI9</accession>
<dbReference type="GO" id="GO:0005737">
    <property type="term" value="C:cytoplasm"/>
    <property type="evidence" value="ECO:0007669"/>
    <property type="project" value="TreeGrafter"/>
</dbReference>
<evidence type="ECO:0000256" key="2">
    <source>
        <dbReference type="ARBA" id="ARBA00023186"/>
    </source>
</evidence>
<protein>
    <submittedName>
        <fullName evidence="4">Prefoldin, alpha subunit</fullName>
    </submittedName>
</protein>
<dbReference type="FunFam" id="1.10.287.370:FF:000004">
    <property type="entry name" value="Probable prefoldin subunit 5"/>
    <property type="match status" value="1"/>
</dbReference>
<dbReference type="Gene3D" id="1.10.287.370">
    <property type="match status" value="1"/>
</dbReference>
<evidence type="ECO:0000256" key="1">
    <source>
        <dbReference type="ARBA" id="ARBA00010048"/>
    </source>
</evidence>
<dbReference type="InterPro" id="IPR011599">
    <property type="entry name" value="PFD_alpha_archaea"/>
</dbReference>
<dbReference type="PANTHER" id="PTHR12674:SF2">
    <property type="entry name" value="PREFOLDIN SUBUNIT 5"/>
    <property type="match status" value="1"/>
</dbReference>
<evidence type="ECO:0000313" key="4">
    <source>
        <dbReference type="EMBL" id="ELR22828.1"/>
    </source>
</evidence>
<evidence type="ECO:0000256" key="3">
    <source>
        <dbReference type="SAM" id="Coils"/>
    </source>
</evidence>
<sequence length="151" mass="16598">MAAPGGQQGQPIPITSLSLEQLSNLKQQFEEEAQTLAASLQKLKTAGQRFLDSKDSLAALTPETNGREVLAPLTSSLYVKGKLTNVEAVMIDIGTGYYIERTPQQAQEYVDRKLGLVQENAEKLQQALLTKRKNLEAIIGVMQEKMAQQPQ</sequence>
<evidence type="ECO:0000313" key="5">
    <source>
        <dbReference type="Proteomes" id="UP000011083"/>
    </source>
</evidence>
<dbReference type="SUPFAM" id="SSF46579">
    <property type="entry name" value="Prefoldin"/>
    <property type="match status" value="1"/>
</dbReference>
<dbReference type="CDD" id="cd23157">
    <property type="entry name" value="Prefoldin_5"/>
    <property type="match status" value="1"/>
</dbReference>
<dbReference type="GeneID" id="14923790"/>
<dbReference type="EMBL" id="KB007869">
    <property type="protein sequence ID" value="ELR22828.1"/>
    <property type="molecule type" value="Genomic_DNA"/>
</dbReference>
<comment type="similarity">
    <text evidence="1">Belongs to the prefoldin subunit alpha family.</text>
</comment>
<feature type="coiled-coil region" evidence="3">
    <location>
        <begin position="19"/>
        <end position="46"/>
    </location>
</feature>
<dbReference type="GO" id="GO:1990113">
    <property type="term" value="P:RNA polymerase I assembly"/>
    <property type="evidence" value="ECO:0007669"/>
    <property type="project" value="TreeGrafter"/>
</dbReference>
<gene>
    <name evidence="4" type="ORF">ACA1_396130</name>
</gene>
<keyword evidence="5" id="KW-1185">Reference proteome</keyword>
<dbReference type="NCBIfam" id="TIGR00293">
    <property type="entry name" value="prefoldin subunit alpha"/>
    <property type="match status" value="1"/>
</dbReference>
<dbReference type="GO" id="GO:1990115">
    <property type="term" value="P:RNA polymerase III assembly"/>
    <property type="evidence" value="ECO:0007669"/>
    <property type="project" value="TreeGrafter"/>
</dbReference>
<dbReference type="GO" id="GO:1990114">
    <property type="term" value="P:RNA polymerase II core complex assembly"/>
    <property type="evidence" value="ECO:0007669"/>
    <property type="project" value="TreeGrafter"/>
</dbReference>
<dbReference type="KEGG" id="acan:ACA1_396130"/>
<name>L8HDI9_ACACF</name>
<organism evidence="4 5">
    <name type="scientific">Acanthamoeba castellanii (strain ATCC 30010 / Neff)</name>
    <dbReference type="NCBI Taxonomy" id="1257118"/>
    <lineage>
        <taxon>Eukaryota</taxon>
        <taxon>Amoebozoa</taxon>
        <taxon>Discosea</taxon>
        <taxon>Longamoebia</taxon>
        <taxon>Centramoebida</taxon>
        <taxon>Acanthamoebidae</taxon>
        <taxon>Acanthamoeba</taxon>
    </lineage>
</organism>
<dbReference type="AlphaFoldDB" id="L8HDI9"/>
<dbReference type="GO" id="GO:0051082">
    <property type="term" value="F:unfolded protein binding"/>
    <property type="evidence" value="ECO:0007669"/>
    <property type="project" value="InterPro"/>
</dbReference>
<dbReference type="STRING" id="1257118.L8HDI9"/>
<dbReference type="Proteomes" id="UP000011083">
    <property type="component" value="Unassembled WGS sequence"/>
</dbReference>
<dbReference type="GO" id="GO:0016272">
    <property type="term" value="C:prefoldin complex"/>
    <property type="evidence" value="ECO:0007669"/>
    <property type="project" value="InterPro"/>
</dbReference>
<dbReference type="Pfam" id="PF02996">
    <property type="entry name" value="Prefoldin"/>
    <property type="match status" value="1"/>
</dbReference>
<keyword evidence="2" id="KW-0143">Chaperone</keyword>
<dbReference type="OMA" id="QAKFKAC"/>
<keyword evidence="3" id="KW-0175">Coiled coil</keyword>
<dbReference type="RefSeq" id="XP_004351605.1">
    <property type="nucleotide sequence ID" value="XM_004351553.1"/>
</dbReference>